<reference evidence="1 2" key="1">
    <citation type="journal article" date="2017" name="Nat. Microbiol.">
        <title>Natural product diversity associated with the nematode symbionts Photorhabdus and Xenorhabdus.</title>
        <authorList>
            <person name="Tobias N.J."/>
            <person name="Wolff H."/>
            <person name="Djahanschiri B."/>
            <person name="Grundmann F."/>
            <person name="Kronenwerth M."/>
            <person name="Shi Y.M."/>
            <person name="Simonyi S."/>
            <person name="Grun P."/>
            <person name="Shapiro-Ilan D."/>
            <person name="Pidot S.J."/>
            <person name="Stinear T.P."/>
            <person name="Ebersberger I."/>
            <person name="Bode H.B."/>
        </authorList>
    </citation>
    <scope>NUCLEOTIDE SEQUENCE [LARGE SCALE GENOMIC DNA]</scope>
    <source>
        <strain evidence="1 2">DSM 22670</strain>
    </source>
</reference>
<dbReference type="OrthoDB" id="6446111at2"/>
<evidence type="ECO:0000313" key="2">
    <source>
        <dbReference type="Proteomes" id="UP000222168"/>
    </source>
</evidence>
<dbReference type="Proteomes" id="UP000222168">
    <property type="component" value="Unassembled WGS sequence"/>
</dbReference>
<gene>
    <name evidence="1" type="ORF">Xish_00043</name>
</gene>
<dbReference type="AlphaFoldDB" id="A0A2D0KCJ4"/>
<name>A0A2D0KCJ4_9GAMM</name>
<dbReference type="EMBL" id="NJAK01000001">
    <property type="protein sequence ID" value="PHM60937.1"/>
    <property type="molecule type" value="Genomic_DNA"/>
</dbReference>
<evidence type="ECO:0000313" key="1">
    <source>
        <dbReference type="EMBL" id="PHM60937.1"/>
    </source>
</evidence>
<dbReference type="RefSeq" id="WP_099116189.1">
    <property type="nucleotide sequence ID" value="NZ_NJAK01000001.1"/>
</dbReference>
<accession>A0A2D0KCJ4</accession>
<protein>
    <submittedName>
        <fullName evidence="1">Uncharacterized protein</fullName>
    </submittedName>
</protein>
<keyword evidence="2" id="KW-1185">Reference proteome</keyword>
<sequence>MDIRNKNEFKKHIPITYMANQKHEEPIPNYSLKVFQDCVYILYKRNGRYMILVDVFKNPSEANKKAQDIINEYQELKKYFISKEHDS</sequence>
<comment type="caution">
    <text evidence="1">The sequence shown here is derived from an EMBL/GenBank/DDBJ whole genome shotgun (WGS) entry which is preliminary data.</text>
</comment>
<proteinExistence type="predicted"/>
<organism evidence="1 2">
    <name type="scientific">Xenorhabdus ishibashii</name>
    <dbReference type="NCBI Taxonomy" id="1034471"/>
    <lineage>
        <taxon>Bacteria</taxon>
        <taxon>Pseudomonadati</taxon>
        <taxon>Pseudomonadota</taxon>
        <taxon>Gammaproteobacteria</taxon>
        <taxon>Enterobacterales</taxon>
        <taxon>Morganellaceae</taxon>
        <taxon>Xenorhabdus</taxon>
    </lineage>
</organism>